<name>A0A6N7IUU1_9FIRM</name>
<gene>
    <name evidence="2" type="ORF">GFC01_16810</name>
</gene>
<dbReference type="CDD" id="cd01454">
    <property type="entry name" value="vWA_norD_type"/>
    <property type="match status" value="1"/>
</dbReference>
<organism evidence="2 3">
    <name type="scientific">Desulfofundulus thermobenzoicus</name>
    <dbReference type="NCBI Taxonomy" id="29376"/>
    <lineage>
        <taxon>Bacteria</taxon>
        <taxon>Bacillati</taxon>
        <taxon>Bacillota</taxon>
        <taxon>Clostridia</taxon>
        <taxon>Eubacteriales</taxon>
        <taxon>Peptococcaceae</taxon>
        <taxon>Desulfofundulus</taxon>
    </lineage>
</organism>
<dbReference type="OrthoDB" id="9808317at2"/>
<dbReference type="InterPro" id="IPR002035">
    <property type="entry name" value="VWF_A"/>
</dbReference>
<keyword evidence="3" id="KW-1185">Reference proteome</keyword>
<dbReference type="Gene3D" id="3.40.50.410">
    <property type="entry name" value="von Willebrand factor, type A domain"/>
    <property type="match status" value="1"/>
</dbReference>
<dbReference type="SMART" id="SM00327">
    <property type="entry name" value="VWA"/>
    <property type="match status" value="1"/>
</dbReference>
<reference evidence="2 3" key="1">
    <citation type="submission" date="2019-10" db="EMBL/GenBank/DDBJ databases">
        <title>Comparative genomics of sulfur disproportionating microorganisms.</title>
        <authorList>
            <person name="Ward L.M."/>
            <person name="Bertran E."/>
            <person name="Johnston D."/>
        </authorList>
    </citation>
    <scope>NUCLEOTIDE SEQUENCE [LARGE SCALE GENOMIC DNA]</scope>
    <source>
        <strain evidence="2 3">DSM 14055</strain>
    </source>
</reference>
<dbReference type="AlphaFoldDB" id="A0A6N7IUU1"/>
<dbReference type="PANTHER" id="PTHR41248:SF1">
    <property type="entry name" value="NORD PROTEIN"/>
    <property type="match status" value="1"/>
</dbReference>
<dbReference type="PROSITE" id="PS50234">
    <property type="entry name" value="VWFA"/>
    <property type="match status" value="1"/>
</dbReference>
<feature type="domain" description="VWFA" evidence="1">
    <location>
        <begin position="763"/>
        <end position="965"/>
    </location>
</feature>
<accession>A0A6N7IUU1</accession>
<dbReference type="Proteomes" id="UP000441717">
    <property type="component" value="Unassembled WGS sequence"/>
</dbReference>
<dbReference type="InterPro" id="IPR051928">
    <property type="entry name" value="NorD/CobT"/>
</dbReference>
<dbReference type="InterPro" id="IPR036465">
    <property type="entry name" value="vWFA_dom_sf"/>
</dbReference>
<evidence type="ECO:0000313" key="2">
    <source>
        <dbReference type="EMBL" id="MQL53886.1"/>
    </source>
</evidence>
<dbReference type="RefSeq" id="WP_152948339.1">
    <property type="nucleotide sequence ID" value="NZ_WHYR01000076.1"/>
</dbReference>
<protein>
    <recommendedName>
        <fullName evidence="1">VWFA domain-containing protein</fullName>
    </recommendedName>
</protein>
<evidence type="ECO:0000259" key="1">
    <source>
        <dbReference type="PROSITE" id="PS50234"/>
    </source>
</evidence>
<comment type="caution">
    <text evidence="2">The sequence shown here is derived from an EMBL/GenBank/DDBJ whole genome shotgun (WGS) entry which is preliminary data.</text>
</comment>
<dbReference type="SUPFAM" id="SSF53300">
    <property type="entry name" value="vWA-like"/>
    <property type="match status" value="1"/>
</dbReference>
<evidence type="ECO:0000313" key="3">
    <source>
        <dbReference type="Proteomes" id="UP000441717"/>
    </source>
</evidence>
<sequence>MIRLNAPERAWDNLKEELAAVLEGKRMPAITEAWRATVAHLEENGDEQFYRQWLVGTKELAGVSWEVFWEWLRESAGMKEYLSPRAVIPWAQCISLVARNASPEAVGLIRSGSRILKQVHADGQGPLLEACISMALINWPAALALFDSLPLLVRWPPVDMDRWLTEGMDLAERDVETGRAYFAAAAMWQQVSFGDLFVPWLAGGRELFQINPIVARAYFNNSPALTAMPGQRLSISFLAQWANLAASLAANDIETAVAFLMNSPAVLGAGVPLPEWAACGHELLKDDPRAARSFFESSPRLLQEATWPEVRAWVERAVGESRGKNGRLAEFMALATRESVELLAGLRQGISLVEEERSLATYGAALFEEPVLIKSASRLPGELFPGELLPATTDGRRVYLPELTQVFPEREKNKALLRMLLVHEMSHLAEGTYQVTIDQLAEVSRKTGLPGVPLDNVTCLEEWLDLFGDYPLIRAVFELVEDARVDLLTGRKYPGLAREYKRFDELKPVACVPGSREAGLASLARLSLGRSEPVDLSTGPAQFFQQKIMYNGSPTVQDSLEVAVTWYRFLADRPSATGAPSYPRALYRGRLLPDLAAINAEVAVDSLLLKGRRKAQSLLKVRPGPAGTVTAYRTRAFYDALKDLLQGFFREEQITYRRVYFYDEWDVTAGGYKPHWCRVGEIVLQPSSRWLVEQTLSEYYGLISTLKKYFALLRPDRFRRYRRQEEGEQEDLDAIVEARTERSIGAPAAGFFIRRDKRLRDVAVAFLLDLSGSTDQVMNSGKSILDIEREAVIIMAEALEVIGDRYALYGFNGEGRHKVNFYIIKEFDEGYGMPVQQRFGGLKSEGLTRLGAAVRHAAGKLQRVEAVVKLLLILSDGRPYDVDYCSEKACTDLRSWLNADDTLYAREDCRMALREVRMRGMTSFCITVDRKGKEYLEDIFGPGGYVVIDDVTMLPEKLPVIYKKLTI</sequence>
<proteinExistence type="predicted"/>
<dbReference type="EMBL" id="WHYR01000076">
    <property type="protein sequence ID" value="MQL53886.1"/>
    <property type="molecule type" value="Genomic_DNA"/>
</dbReference>
<dbReference type="PANTHER" id="PTHR41248">
    <property type="entry name" value="NORD PROTEIN"/>
    <property type="match status" value="1"/>
</dbReference>